<feature type="transmembrane region" description="Helical" evidence="2">
    <location>
        <begin position="165"/>
        <end position="183"/>
    </location>
</feature>
<gene>
    <name evidence="3" type="ORF">L917_21135</name>
</gene>
<dbReference type="VEuPathDB" id="FungiDB:PPTG_18009"/>
<keyword evidence="2" id="KW-0472">Membrane</keyword>
<dbReference type="AlphaFoldDB" id="W2K0A6"/>
<evidence type="ECO:0008006" key="4">
    <source>
        <dbReference type="Google" id="ProtNLM"/>
    </source>
</evidence>
<evidence type="ECO:0000256" key="1">
    <source>
        <dbReference type="SAM" id="MobiDB-lite"/>
    </source>
</evidence>
<accession>W2K0A6</accession>
<name>W2K0A6_PHYNI</name>
<keyword evidence="2" id="KW-0812">Transmembrane</keyword>
<feature type="region of interest" description="Disordered" evidence="1">
    <location>
        <begin position="275"/>
        <end position="332"/>
    </location>
</feature>
<organism evidence="3">
    <name type="scientific">Phytophthora nicotianae</name>
    <name type="common">Potato buckeye rot agent</name>
    <name type="synonym">Phytophthora parasitica</name>
    <dbReference type="NCBI Taxonomy" id="4792"/>
    <lineage>
        <taxon>Eukaryota</taxon>
        <taxon>Sar</taxon>
        <taxon>Stramenopiles</taxon>
        <taxon>Oomycota</taxon>
        <taxon>Peronosporomycetes</taxon>
        <taxon>Peronosporales</taxon>
        <taxon>Peronosporaceae</taxon>
        <taxon>Phytophthora</taxon>
    </lineage>
</organism>
<feature type="transmembrane region" description="Helical" evidence="2">
    <location>
        <begin position="85"/>
        <end position="104"/>
    </location>
</feature>
<dbReference type="EMBL" id="KI683397">
    <property type="protein sequence ID" value="ETL77989.1"/>
    <property type="molecule type" value="Genomic_DNA"/>
</dbReference>
<evidence type="ECO:0000256" key="2">
    <source>
        <dbReference type="SAM" id="Phobius"/>
    </source>
</evidence>
<feature type="region of interest" description="Disordered" evidence="1">
    <location>
        <begin position="358"/>
        <end position="377"/>
    </location>
</feature>
<reference evidence="3" key="1">
    <citation type="submission" date="2013-11" db="EMBL/GenBank/DDBJ databases">
        <title>The Genome Sequence of Phytophthora parasitica CHvinca01.</title>
        <authorList>
            <consortium name="The Broad Institute Genomics Platform"/>
            <person name="Russ C."/>
            <person name="Tyler B."/>
            <person name="Panabieres F."/>
            <person name="Shan W."/>
            <person name="Tripathy S."/>
            <person name="Grunwald N."/>
            <person name="Machado M."/>
            <person name="Johnson C.S."/>
            <person name="Arredondo F."/>
            <person name="Hong C."/>
            <person name="Coffey M."/>
            <person name="Young S.K."/>
            <person name="Zeng Q."/>
            <person name="Gargeya S."/>
            <person name="Fitzgerald M."/>
            <person name="Abouelleil A."/>
            <person name="Alvarado L."/>
            <person name="Chapman S.B."/>
            <person name="Gainer-Dewar J."/>
            <person name="Goldberg J."/>
            <person name="Griggs A."/>
            <person name="Gujja S."/>
            <person name="Hansen M."/>
            <person name="Howarth C."/>
            <person name="Imamovic A."/>
            <person name="Ireland A."/>
            <person name="Larimer J."/>
            <person name="McCowan C."/>
            <person name="Murphy C."/>
            <person name="Pearson M."/>
            <person name="Poon T.W."/>
            <person name="Priest M."/>
            <person name="Roberts A."/>
            <person name="Saif S."/>
            <person name="Shea T."/>
            <person name="Sykes S."/>
            <person name="Wortman J."/>
            <person name="Nusbaum C."/>
            <person name="Birren B."/>
        </authorList>
    </citation>
    <scope>NUCLEOTIDE SEQUENCE [LARGE SCALE GENOMIC DNA]</scope>
    <source>
        <strain evidence="3">CHvinca01</strain>
    </source>
</reference>
<protein>
    <recommendedName>
        <fullName evidence="4">Transmembrane protein</fullName>
    </recommendedName>
</protein>
<feature type="transmembrane region" description="Helical" evidence="2">
    <location>
        <begin position="20"/>
        <end position="38"/>
    </location>
</feature>
<dbReference type="OrthoDB" id="89997at2759"/>
<evidence type="ECO:0000313" key="3">
    <source>
        <dbReference type="EMBL" id="ETL77989.1"/>
    </source>
</evidence>
<proteinExistence type="predicted"/>
<sequence length="377" mass="41166">MERWITWAGAAELREVTGTTNHWALVSSAVAGIVVWVVTTPLRNVSWAFLDSVVDCGSAVYFFAYSCGDRYLEAARNANALALPSLEYACALISLAFLIPIAVLQDYESRFGITGRLCLRWCEAFHHSCCLFVPDAVQLLWVSTCRYARATGEATVAVIERTGDFLMGVYLAVTLLLSMLVYLPRLVYESVEGVLRGPLGVVLAVFVVDVYFEFILESCYWSAAVLVVGCYSHGLHYYWACRPYRKTGSGSNVKQGWDGLAGRIGSREERERASLKRLRGVQRKGTPTETPAASVKSDGTPTGGVPEVAADRTVRPASDGSARRGRRESVGENCHGLQLDGGLAILADCIQKVCSLQGQRATSNKKGQEEQTSAFHV</sequence>
<feature type="transmembrane region" description="Helical" evidence="2">
    <location>
        <begin position="195"/>
        <end position="212"/>
    </location>
</feature>
<feature type="transmembrane region" description="Helical" evidence="2">
    <location>
        <begin position="45"/>
        <end position="65"/>
    </location>
</feature>
<keyword evidence="2" id="KW-1133">Transmembrane helix</keyword>
<feature type="transmembrane region" description="Helical" evidence="2">
    <location>
        <begin position="219"/>
        <end position="239"/>
    </location>
</feature>
<dbReference type="Proteomes" id="UP000054423">
    <property type="component" value="Unassembled WGS sequence"/>
</dbReference>